<dbReference type="AlphaFoldDB" id="A0A151AIT7"/>
<keyword evidence="1" id="KW-1133">Transmembrane helix</keyword>
<accession>A0A151AIT7</accession>
<dbReference type="EMBL" id="LTAZ01000001">
    <property type="protein sequence ID" value="KYH27579.1"/>
    <property type="molecule type" value="Genomic_DNA"/>
</dbReference>
<gene>
    <name evidence="2" type="ORF">HAPAU_02470</name>
</gene>
<evidence type="ECO:0000313" key="3">
    <source>
        <dbReference type="Proteomes" id="UP000075321"/>
    </source>
</evidence>
<dbReference type="RefSeq" id="WP_245634004.1">
    <property type="nucleotide sequence ID" value="NZ_LTAZ01000001.1"/>
</dbReference>
<comment type="caution">
    <text evidence="2">The sequence shown here is derived from an EMBL/GenBank/DDBJ whole genome shotgun (WGS) entry which is preliminary data.</text>
</comment>
<evidence type="ECO:0000256" key="1">
    <source>
        <dbReference type="SAM" id="Phobius"/>
    </source>
</evidence>
<sequence>MSKDRPDHVVTHQHLWAGVLLGITPVVAAFEVADGGSVLYGAFLGLLVALPITTVLLSPRRRIRCWSPEDDGTYRRAPRSLR</sequence>
<name>A0A151AIT7_9EURY</name>
<dbReference type="Proteomes" id="UP000075321">
    <property type="component" value="Unassembled WGS sequence"/>
</dbReference>
<keyword evidence="1" id="KW-0472">Membrane</keyword>
<protein>
    <submittedName>
        <fullName evidence="2">Uncharacterized protein</fullName>
    </submittedName>
</protein>
<reference evidence="2 3" key="1">
    <citation type="submission" date="2016-02" db="EMBL/GenBank/DDBJ databases">
        <title>Genome sequence of Halalkalicoccus paucihalophilus DSM 24557.</title>
        <authorList>
            <person name="Poehlein A."/>
            <person name="Daniel R."/>
        </authorList>
    </citation>
    <scope>NUCLEOTIDE SEQUENCE [LARGE SCALE GENOMIC DNA]</scope>
    <source>
        <strain evidence="2 3">DSM 24557</strain>
    </source>
</reference>
<keyword evidence="1" id="KW-0812">Transmembrane</keyword>
<keyword evidence="3" id="KW-1185">Reference proteome</keyword>
<proteinExistence type="predicted"/>
<organism evidence="2 3">
    <name type="scientific">Halalkalicoccus paucihalophilus</name>
    <dbReference type="NCBI Taxonomy" id="1008153"/>
    <lineage>
        <taxon>Archaea</taxon>
        <taxon>Methanobacteriati</taxon>
        <taxon>Methanobacteriota</taxon>
        <taxon>Stenosarchaea group</taxon>
        <taxon>Halobacteria</taxon>
        <taxon>Halobacteriales</taxon>
        <taxon>Halococcaceae</taxon>
        <taxon>Halalkalicoccus</taxon>
    </lineage>
</organism>
<feature type="transmembrane region" description="Helical" evidence="1">
    <location>
        <begin position="38"/>
        <end position="57"/>
    </location>
</feature>
<evidence type="ECO:0000313" key="2">
    <source>
        <dbReference type="EMBL" id="KYH27579.1"/>
    </source>
</evidence>